<feature type="transmembrane region" description="Helical" evidence="8">
    <location>
        <begin position="172"/>
        <end position="193"/>
    </location>
</feature>
<evidence type="ECO:0000256" key="8">
    <source>
        <dbReference type="SAM" id="Phobius"/>
    </source>
</evidence>
<keyword evidence="4 8" id="KW-0812">Transmembrane</keyword>
<dbReference type="AlphaFoldDB" id="A0A0M8QWM4"/>
<dbReference type="GO" id="GO:0005886">
    <property type="term" value="C:plasma membrane"/>
    <property type="evidence" value="ECO:0007669"/>
    <property type="project" value="UniProtKB-SubCell"/>
</dbReference>
<dbReference type="SUPFAM" id="SSF103473">
    <property type="entry name" value="MFS general substrate transporter"/>
    <property type="match status" value="1"/>
</dbReference>
<name>A0A0M8QWM4_9ACTN</name>
<keyword evidence="3" id="KW-1003">Cell membrane</keyword>
<feature type="transmembrane region" description="Helical" evidence="8">
    <location>
        <begin position="42"/>
        <end position="63"/>
    </location>
</feature>
<protein>
    <submittedName>
        <fullName evidence="9">MFS transporter permease</fullName>
    </submittedName>
</protein>
<evidence type="ECO:0000256" key="1">
    <source>
        <dbReference type="ARBA" id="ARBA00004651"/>
    </source>
</evidence>
<evidence type="ECO:0000256" key="4">
    <source>
        <dbReference type="ARBA" id="ARBA00022692"/>
    </source>
</evidence>
<feature type="transmembrane region" description="Helical" evidence="8">
    <location>
        <begin position="75"/>
        <end position="97"/>
    </location>
</feature>
<feature type="compositionally biased region" description="Low complexity" evidence="7">
    <location>
        <begin position="454"/>
        <end position="466"/>
    </location>
</feature>
<comment type="caution">
    <text evidence="9">The sequence shown here is derived from an EMBL/GenBank/DDBJ whole genome shotgun (WGS) entry which is preliminary data.</text>
</comment>
<feature type="transmembrane region" description="Helical" evidence="8">
    <location>
        <begin position="109"/>
        <end position="129"/>
    </location>
</feature>
<sequence length="482" mass="49457">MSPGTCCGGFWRSRGRCLVPSCTEPLSAAGTSLWRHRDFRRYLTGQAASVTGSSITQMALPVLAVLHLDASTAQVAWLAFLGQLPPALLALHAGALADRHSKRRQMITGDLVSATVLATVPVAAALGTLTLAQLMIVAVVQGAASVLHDAAAISLLPSLVDRSLIQRSNSRVGALFAVAATAGSHLGAALTALLGPARALLGDVASYLISAVCTARIQTAEPAHTRPEIRRLRGEIGEGLRYVRGDDRLWTLTLVNATTSFALGLLNTLWALYLLRSLAMSATVFGVVLGLGALGAAAGALTAPALARRYGPGPMMLTALAITPLTQLPLLLASPGLAWQITIGAALFLQLACAGAAGTTQRSIRQIVTTAGMQARMQAVSTWLTSGARPAAALLAGGLGTWIGVRPALTVGTFLLVVPLVVLACSPLRALLHMPDQPPSAPGTGGEPAPPSPVLRAAPAAVPTPACTEGARYDRSPGGDAM</sequence>
<keyword evidence="5 8" id="KW-1133">Transmembrane helix</keyword>
<gene>
    <name evidence="9" type="ORF">ADK41_00550</name>
</gene>
<dbReference type="PANTHER" id="PTHR23513">
    <property type="entry name" value="INTEGRAL MEMBRANE EFFLUX PROTEIN-RELATED"/>
    <property type="match status" value="1"/>
</dbReference>
<dbReference type="InterPro" id="IPR010290">
    <property type="entry name" value="TM_effector"/>
</dbReference>
<keyword evidence="2" id="KW-0813">Transport</keyword>
<evidence type="ECO:0000313" key="9">
    <source>
        <dbReference type="EMBL" id="KOT46741.1"/>
    </source>
</evidence>
<feature type="compositionally biased region" description="Basic and acidic residues" evidence="7">
    <location>
        <begin position="471"/>
        <end position="482"/>
    </location>
</feature>
<feature type="transmembrane region" description="Helical" evidence="8">
    <location>
        <begin position="338"/>
        <end position="359"/>
    </location>
</feature>
<comment type="subcellular location">
    <subcellularLocation>
        <location evidence="1">Cell membrane</location>
        <topology evidence="1">Multi-pass membrane protein</topology>
    </subcellularLocation>
</comment>
<dbReference type="PATRIC" id="fig|36816.3.peg.118"/>
<keyword evidence="10" id="KW-1185">Reference proteome</keyword>
<evidence type="ECO:0000256" key="2">
    <source>
        <dbReference type="ARBA" id="ARBA00022448"/>
    </source>
</evidence>
<feature type="region of interest" description="Disordered" evidence="7">
    <location>
        <begin position="436"/>
        <end position="482"/>
    </location>
</feature>
<accession>A0A0M8QWM4</accession>
<dbReference type="PANTHER" id="PTHR23513:SF6">
    <property type="entry name" value="MAJOR FACILITATOR SUPERFAMILY ASSOCIATED DOMAIN-CONTAINING PROTEIN"/>
    <property type="match status" value="1"/>
</dbReference>
<feature type="transmembrane region" description="Helical" evidence="8">
    <location>
        <begin position="135"/>
        <end position="160"/>
    </location>
</feature>
<dbReference type="Proteomes" id="UP000037773">
    <property type="component" value="Unassembled WGS sequence"/>
</dbReference>
<proteinExistence type="predicted"/>
<feature type="transmembrane region" description="Helical" evidence="8">
    <location>
        <begin position="409"/>
        <end position="432"/>
    </location>
</feature>
<reference evidence="9 10" key="1">
    <citation type="submission" date="2015-07" db="EMBL/GenBank/DDBJ databases">
        <authorList>
            <person name="Noorani M."/>
        </authorList>
    </citation>
    <scope>NUCLEOTIDE SEQUENCE [LARGE SCALE GENOMIC DNA]</scope>
    <source>
        <strain evidence="9 10">NRRL B-24567</strain>
    </source>
</reference>
<feature type="transmembrane region" description="Helical" evidence="8">
    <location>
        <begin position="249"/>
        <end position="273"/>
    </location>
</feature>
<evidence type="ECO:0000313" key="10">
    <source>
        <dbReference type="Proteomes" id="UP000037773"/>
    </source>
</evidence>
<dbReference type="EMBL" id="LGCN01000001">
    <property type="protein sequence ID" value="KOT46741.1"/>
    <property type="molecule type" value="Genomic_DNA"/>
</dbReference>
<dbReference type="InterPro" id="IPR036259">
    <property type="entry name" value="MFS_trans_sf"/>
</dbReference>
<evidence type="ECO:0000256" key="6">
    <source>
        <dbReference type="ARBA" id="ARBA00023136"/>
    </source>
</evidence>
<keyword evidence="6 8" id="KW-0472">Membrane</keyword>
<dbReference type="Pfam" id="PF05977">
    <property type="entry name" value="MFS_3"/>
    <property type="match status" value="1"/>
</dbReference>
<feature type="transmembrane region" description="Helical" evidence="8">
    <location>
        <begin position="380"/>
        <end position="403"/>
    </location>
</feature>
<feature type="transmembrane region" description="Helical" evidence="8">
    <location>
        <begin position="279"/>
        <end position="303"/>
    </location>
</feature>
<dbReference type="Gene3D" id="1.20.1250.20">
    <property type="entry name" value="MFS general substrate transporter like domains"/>
    <property type="match status" value="1"/>
</dbReference>
<evidence type="ECO:0000256" key="5">
    <source>
        <dbReference type="ARBA" id="ARBA00022989"/>
    </source>
</evidence>
<dbReference type="CDD" id="cd06173">
    <property type="entry name" value="MFS_MefA_like"/>
    <property type="match status" value="1"/>
</dbReference>
<organism evidence="9 10">
    <name type="scientific">Streptomyces caelestis</name>
    <dbReference type="NCBI Taxonomy" id="36816"/>
    <lineage>
        <taxon>Bacteria</taxon>
        <taxon>Bacillati</taxon>
        <taxon>Actinomycetota</taxon>
        <taxon>Actinomycetes</taxon>
        <taxon>Kitasatosporales</taxon>
        <taxon>Streptomycetaceae</taxon>
        <taxon>Streptomyces</taxon>
    </lineage>
</organism>
<evidence type="ECO:0000256" key="7">
    <source>
        <dbReference type="SAM" id="MobiDB-lite"/>
    </source>
</evidence>
<evidence type="ECO:0000256" key="3">
    <source>
        <dbReference type="ARBA" id="ARBA00022475"/>
    </source>
</evidence>